<dbReference type="InterPro" id="IPR032834">
    <property type="entry name" value="NatK-like_C"/>
</dbReference>
<keyword evidence="1" id="KW-0812">Transmembrane</keyword>
<feature type="transmembrane region" description="Helical" evidence="1">
    <location>
        <begin position="178"/>
        <end position="200"/>
    </location>
</feature>
<feature type="transmembrane region" description="Helical" evidence="1">
    <location>
        <begin position="114"/>
        <end position="136"/>
    </location>
</feature>
<dbReference type="Pfam" id="PF14501">
    <property type="entry name" value="HATPase_c_5"/>
    <property type="match status" value="1"/>
</dbReference>
<name>A0A367CAS4_9ENTE</name>
<evidence type="ECO:0000313" key="4">
    <source>
        <dbReference type="Proteomes" id="UP000252797"/>
    </source>
</evidence>
<feature type="transmembrane region" description="Helical" evidence="1">
    <location>
        <begin position="80"/>
        <end position="102"/>
    </location>
</feature>
<evidence type="ECO:0000259" key="2">
    <source>
        <dbReference type="Pfam" id="PF14501"/>
    </source>
</evidence>
<feature type="domain" description="Sensor histidine kinase NatK-like C-terminal" evidence="2">
    <location>
        <begin position="329"/>
        <end position="428"/>
    </location>
</feature>
<reference evidence="3 4" key="1">
    <citation type="submission" date="2015-06" db="EMBL/GenBank/DDBJ databases">
        <title>The Genome Sequence of Enterococcus durans 4EA1.</title>
        <authorList>
            <consortium name="The Broad Institute Genomics Platform"/>
            <consortium name="The Broad Institute Genome Sequencing Center for Infectious Disease"/>
            <person name="Earl A.M."/>
            <person name="Van Tyne D."/>
            <person name="Lebreton F."/>
            <person name="Saavedra J.T."/>
            <person name="Gilmore M.S."/>
            <person name="Manson Mcguire A."/>
            <person name="Clock S."/>
            <person name="Crupain M."/>
            <person name="Rangan U."/>
            <person name="Young S."/>
            <person name="Abouelleil A."/>
            <person name="Cao P."/>
            <person name="Chapman S.B."/>
            <person name="Griggs A."/>
            <person name="Priest M."/>
            <person name="Shea T."/>
            <person name="Wortman J."/>
            <person name="Nusbaum C."/>
            <person name="Birren B."/>
        </authorList>
    </citation>
    <scope>NUCLEOTIDE SEQUENCE [LARGE SCALE GENOMIC DNA]</scope>
    <source>
        <strain evidence="3 4">4EA1</strain>
    </source>
</reference>
<feature type="transmembrane region" description="Helical" evidence="1">
    <location>
        <begin position="148"/>
        <end position="166"/>
    </location>
</feature>
<gene>
    <name evidence="3" type="ORF">EA71_02911</name>
</gene>
<keyword evidence="1" id="KW-1133">Transmembrane helix</keyword>
<dbReference type="InterPro" id="IPR036890">
    <property type="entry name" value="HATPase_C_sf"/>
</dbReference>
<organism evidence="3 4">
    <name type="scientific">Enterococcus durans</name>
    <dbReference type="NCBI Taxonomy" id="53345"/>
    <lineage>
        <taxon>Bacteria</taxon>
        <taxon>Bacillati</taxon>
        <taxon>Bacillota</taxon>
        <taxon>Bacilli</taxon>
        <taxon>Lactobacillales</taxon>
        <taxon>Enterococcaceae</taxon>
        <taxon>Enterococcus</taxon>
    </lineage>
</organism>
<protein>
    <recommendedName>
        <fullName evidence="2">Sensor histidine kinase NatK-like C-terminal domain-containing protein</fullName>
    </recommendedName>
</protein>
<dbReference type="AlphaFoldDB" id="A0A367CAS4"/>
<dbReference type="GO" id="GO:0042802">
    <property type="term" value="F:identical protein binding"/>
    <property type="evidence" value="ECO:0007669"/>
    <property type="project" value="TreeGrafter"/>
</dbReference>
<evidence type="ECO:0000256" key="1">
    <source>
        <dbReference type="SAM" id="Phobius"/>
    </source>
</evidence>
<dbReference type="EMBL" id="LEPB01000007">
    <property type="protein sequence ID" value="RCA09594.1"/>
    <property type="molecule type" value="Genomic_DNA"/>
</dbReference>
<evidence type="ECO:0000313" key="3">
    <source>
        <dbReference type="EMBL" id="RCA09594.1"/>
    </source>
</evidence>
<dbReference type="Gene3D" id="3.30.565.10">
    <property type="entry name" value="Histidine kinase-like ATPase, C-terminal domain"/>
    <property type="match status" value="1"/>
</dbReference>
<comment type="caution">
    <text evidence="3">The sequence shown here is derived from an EMBL/GenBank/DDBJ whole genome shotgun (WGS) entry which is preliminary data.</text>
</comment>
<feature type="transmembrane region" description="Helical" evidence="1">
    <location>
        <begin position="6"/>
        <end position="24"/>
    </location>
</feature>
<dbReference type="Proteomes" id="UP000252797">
    <property type="component" value="Unassembled WGS sequence"/>
</dbReference>
<feature type="transmembrane region" description="Helical" evidence="1">
    <location>
        <begin position="36"/>
        <end position="68"/>
    </location>
</feature>
<dbReference type="PANTHER" id="PTHR40448:SF1">
    <property type="entry name" value="TWO-COMPONENT SENSOR HISTIDINE KINASE"/>
    <property type="match status" value="1"/>
</dbReference>
<keyword evidence="1" id="KW-0472">Membrane</keyword>
<sequence length="433" mass="50680">MDKIFFCYMSYFHLIIFAFCFFVLEKLYRQKNIYVIFYFLLSFIAVSIRTSFFTLEFLVMFILFFGFSYKVFPQKNSVQIVLSIMCSAMIELLFTSFYGMIIPCFLRLSGSSKNIMLILICFLSLFICLVVSTVLRERVYPYLFRKNIVSQTSFLLMAVILGYQMVEIIQRYAENRNLLFTLLIFYCLLSVLSIMAVYALSQKKLLEEELNKHKVILELQEKYTNEIKKQYQETRKFRHDHANLLAAIHYYLENNEVAELKKFFFDDIVKSNEESNKIFFLLDELQNIGSLGVRGIFYTKLVSAQEKGIDIQIEINDFLSEEKKVRTSSLVRLFGIFLDNAIEELDSIQKGSLIIVGFEENNNSVFIIQNTIRDKIAPLQLLKKEGFSTRSKERGLGLVNVEEILLAEPNILLETKITDDFFIQRITIVSEVE</sequence>
<dbReference type="RefSeq" id="WP_113846386.1">
    <property type="nucleotide sequence ID" value="NZ_LEPB01000007.1"/>
</dbReference>
<dbReference type="PANTHER" id="PTHR40448">
    <property type="entry name" value="TWO-COMPONENT SENSOR HISTIDINE KINASE"/>
    <property type="match status" value="1"/>
</dbReference>
<proteinExistence type="predicted"/>
<accession>A0A367CAS4</accession>